<accession>A0A212AQP9</accession>
<evidence type="ECO:0000313" key="5">
    <source>
        <dbReference type="Proteomes" id="UP000214673"/>
    </source>
</evidence>
<dbReference type="STRING" id="366616.CG51_05920"/>
<dbReference type="EMBL" id="NIPX01000015">
    <property type="protein sequence ID" value="OWJ83808.1"/>
    <property type="molecule type" value="Genomic_DNA"/>
</dbReference>
<proteinExistence type="predicted"/>
<dbReference type="Proteomes" id="UP000214673">
    <property type="component" value="Unassembled WGS sequence"/>
</dbReference>
<evidence type="ECO:0000313" key="4">
    <source>
        <dbReference type="Proteomes" id="UP000196640"/>
    </source>
</evidence>
<dbReference type="RefSeq" id="WP_035745029.1">
    <property type="nucleotide sequence ID" value="NZ_JFGS01000017.1"/>
</dbReference>
<dbReference type="EMBL" id="NIPV01000086">
    <property type="protein sequence ID" value="OWJ73895.1"/>
    <property type="molecule type" value="Genomic_DNA"/>
</dbReference>
<keyword evidence="1" id="KW-1133">Transmembrane helix</keyword>
<evidence type="ECO:0000313" key="3">
    <source>
        <dbReference type="EMBL" id="OWJ83808.1"/>
    </source>
</evidence>
<name>A0A212AQP9_9RHOB</name>
<organism evidence="3 4">
    <name type="scientific">Haematobacter missouriensis</name>
    <dbReference type="NCBI Taxonomy" id="366616"/>
    <lineage>
        <taxon>Bacteria</taxon>
        <taxon>Pseudomonadati</taxon>
        <taxon>Pseudomonadota</taxon>
        <taxon>Alphaproteobacteria</taxon>
        <taxon>Rhodobacterales</taxon>
        <taxon>Paracoccaceae</taxon>
        <taxon>Haematobacter</taxon>
    </lineage>
</organism>
<keyword evidence="1" id="KW-0472">Membrane</keyword>
<evidence type="ECO:0000256" key="1">
    <source>
        <dbReference type="SAM" id="Phobius"/>
    </source>
</evidence>
<gene>
    <name evidence="3" type="ORF">CDV52_09875</name>
    <name evidence="2" type="ORF">CDV53_14290</name>
</gene>
<dbReference type="AlphaFoldDB" id="A0A212AQP9"/>
<keyword evidence="5" id="KW-1185">Reference proteome</keyword>
<reference evidence="4" key="2">
    <citation type="submission" date="2016-11" db="EMBL/GenBank/DDBJ databases">
        <title>Comparison of Traditional DNA-DNA Hybridization with In Silico Genomic Analysis.</title>
        <authorList>
            <person name="Nicholson A.C."/>
            <person name="Humrighouse B.W."/>
            <person name="Graziano J."/>
            <person name="Lasker B."/>
            <person name="Whitney A.M."/>
            <person name="Mcquiston J.R."/>
            <person name="Bell M."/>
        </authorList>
    </citation>
    <scope>NUCLEOTIDE SEQUENCE [LARGE SCALE GENOMIC DNA]</scope>
    <source>
        <strain evidence="4">H2381</strain>
    </source>
</reference>
<protein>
    <submittedName>
        <fullName evidence="3">Uncharacterized protein</fullName>
    </submittedName>
</protein>
<dbReference type="Proteomes" id="UP000196640">
    <property type="component" value="Unassembled WGS sequence"/>
</dbReference>
<feature type="transmembrane region" description="Helical" evidence="1">
    <location>
        <begin position="74"/>
        <end position="93"/>
    </location>
</feature>
<keyword evidence="1" id="KW-0812">Transmembrane</keyword>
<reference evidence="3 5" key="1">
    <citation type="submission" date="2016-11" db="EMBL/GenBank/DDBJ databases">
        <title>Comparison of Traditional DNA-DNA Hybridization with In Silico Genomic Analysis.</title>
        <authorList>
            <person name="Nicholson A.C."/>
            <person name="Sammons S."/>
            <person name="Humrighouse B.W."/>
            <person name="Graziano J."/>
            <person name="Lasker B."/>
            <person name="Whitney A.M."/>
            <person name="Mcquiston J.R."/>
        </authorList>
    </citation>
    <scope>NUCLEOTIDE SEQUENCE [LARGE SCALE GENOMIC DNA]</scope>
    <source>
        <strain evidence="2 5">H1892</strain>
        <strain evidence="3">H2381</strain>
    </source>
</reference>
<evidence type="ECO:0000313" key="2">
    <source>
        <dbReference type="EMBL" id="OWJ73895.1"/>
    </source>
</evidence>
<comment type="caution">
    <text evidence="3">The sequence shown here is derived from an EMBL/GenBank/DDBJ whole genome shotgun (WGS) entry which is preliminary data.</text>
</comment>
<sequence>MAEPLTLAQRLKVHSMIDGPKIIEMTQEEAGEFFRLLDDWEKARRVIEAGNVMLIAMANFEQSVKRRDEYRDNIMVRVCQICIGLTSFAWLMALR</sequence>